<feature type="compositionally biased region" description="Polar residues" evidence="1">
    <location>
        <begin position="49"/>
        <end position="95"/>
    </location>
</feature>
<sequence length="1484" mass="153905">MSKRGPSEYITKDHGSTPNEQDDKPRMSTAAQQARRKIAQPRGRLGASRSHTPSSHAVPNIFSQNPPPQQQQAFSTMNGALTFGASQSFPQSSAGNNSSFNFQPPSSSSFTFGAPSNAPNPFTNLNGTGDAQDISMESPQKKAAFGNTFGSNSFTFGQPAQQPSNPFGSLDGNQTAKTNGNTLFGQPTTTSAPSNPFAQSAQSNPFGGFGQQPSASQAQTSGFGGFGATANNSSATTSAPFDSFGQNNPIPGQSALPAFGSQQGTDNQTQSQPSKFVFGQNSSTSQPPSKGLFGSSAPAVQSNGSNLFAPSQPSSSGFTLGQTSNQATSTTNPFANPGSSKPEVLDSARSSLGDSARISQSAAESKAASTSLENSVTSGSDVPAVNPFAGLFGSASSTTEVTPASKPVFSFGTPSQPPAPAPEKQQAKPAFGFGTASQPAPKTAPDVSQPMPAKSPFTFAPTSQSAVQASDSPEPKTSAQAFKFGSTTSPVGSTTSGLFGKPPTQPEAQEIPKAATASKSTEEDDAEAKEATSAPTFTFGRPSQSFSSGGLFSPAKPSIDNGAPSGGLFSKLSSAVETSAKPQPLFGGQPKSATSTFTSSSKAGTDSSTGAAETRKSMTPSFGGTSLQASRQSQPAPKQQSTATTSGITSSPVSQSPAAKASFPEPGTAAIAHKPAESAPEPALTLAPSERPVYTKGPTRVPGHTTAQQFQEYDRDYRLHSLNHGLQQKLVSLDPRSHDFDNVIRHYVAARDNIGASLGLYVRNVAGAKRKGDQVDDHEEPEQNKRSREEPVQKSFSFGGSTSRSDVSTTNNKVPASSQATKLPNDGTSKPVSTSINGPSQSTPGFKPTTNTSAAFGLSSSEASTAFGSLNPRSPPTTSVPSTTPIKSPPKKPTFEIPKFGGGSGTNFLAAFGQQAKESSAKFEKDLLEKRKAEEFDSEEEDEEQYRKKVEEENRAKRAKIDAIAKGGFTPSFGSTSTEKAAKPAFSGFGTATSANPFAALTSTPISDGRSEADDDDDKNEDEDEDNESSGDQANDGDEEEAGDADGEEEEAEESLPEDEVVHNEGEDDEDDDNDLQAAMDRARNNPNAGKSLFERIEPNPNKEKTAPTTNGNKKEYEDASHIKQSAMNSSFPPAASGSQLGKSTPEQPSVSPSTSTTGTSTVKPASTFIFTPAATTTPTQALGASIFSGGAVRGGPVPGEGLFGSRPSTPSNAEKNGNLAKSVLTSPAGTDNTWKPGNSISFANGDNPTSAPTFKFTAASPGEKDKKTSSSFSTLFGTPAPGSSGTATPNLGFQFGAPASTPAPGFLGAISHLAGGSAASSAASSRATSPGVSENESVATNETEDTPEDPQTSFMDSRAGEENESTLWEGRSKALMFVNAETAKGTKYTPNDWNSVGVGQLRVLKDKISNKTRMVFRVEPSANILFNSHLVGSTSYESVPSNKSGAVRGALMYKGNLTRLVFKLKTSEMANELAKVLEENKSF</sequence>
<accession>A0A0D2E803</accession>
<feature type="compositionally biased region" description="Polar residues" evidence="1">
    <location>
        <begin position="298"/>
        <end position="339"/>
    </location>
</feature>
<feature type="compositionally biased region" description="Polar residues" evidence="1">
    <location>
        <begin position="1123"/>
        <end position="1143"/>
    </location>
</feature>
<evidence type="ECO:0000313" key="4">
    <source>
        <dbReference type="Proteomes" id="UP000054266"/>
    </source>
</evidence>
<feature type="compositionally biased region" description="Polar residues" evidence="1">
    <location>
        <begin position="606"/>
        <end position="657"/>
    </location>
</feature>
<dbReference type="STRING" id="5601.A0A0D2E803"/>
<feature type="compositionally biased region" description="Low complexity" evidence="1">
    <location>
        <begin position="228"/>
        <end position="239"/>
    </location>
</feature>
<feature type="compositionally biased region" description="Polar residues" evidence="1">
    <location>
        <begin position="990"/>
        <end position="1006"/>
    </location>
</feature>
<feature type="compositionally biased region" description="Polar residues" evidence="1">
    <location>
        <begin position="1333"/>
        <end position="1342"/>
    </location>
</feature>
<protein>
    <recommendedName>
        <fullName evidence="2">RanBD1 domain-containing protein</fullName>
    </recommendedName>
</protein>
<feature type="compositionally biased region" description="Polar residues" evidence="1">
    <location>
        <begin position="794"/>
        <end position="868"/>
    </location>
</feature>
<feature type="region of interest" description="Disordered" evidence="1">
    <location>
        <begin position="1187"/>
        <end position="1290"/>
    </location>
</feature>
<feature type="compositionally biased region" description="Basic and acidic residues" evidence="1">
    <location>
        <begin position="945"/>
        <end position="957"/>
    </location>
</feature>
<feature type="compositionally biased region" description="Polar residues" evidence="1">
    <location>
        <begin position="571"/>
        <end position="581"/>
    </location>
</feature>
<keyword evidence="4" id="KW-1185">Reference proteome</keyword>
<feature type="region of interest" description="Disordered" evidence="1">
    <location>
        <begin position="931"/>
        <end position="957"/>
    </location>
</feature>
<feature type="compositionally biased region" description="Low complexity" evidence="1">
    <location>
        <begin position="485"/>
        <end position="497"/>
    </location>
</feature>
<feature type="compositionally biased region" description="Polar residues" evidence="1">
    <location>
        <begin position="348"/>
        <end position="380"/>
    </location>
</feature>
<feature type="compositionally biased region" description="Polar residues" evidence="1">
    <location>
        <begin position="1207"/>
        <end position="1216"/>
    </location>
</feature>
<name>A0A0D2E803_9EURO</name>
<feature type="compositionally biased region" description="Polar residues" evidence="1">
    <location>
        <begin position="541"/>
        <end position="550"/>
    </location>
</feature>
<feature type="compositionally biased region" description="Low complexity" evidence="1">
    <location>
        <begin position="591"/>
        <end position="605"/>
    </location>
</feature>
<feature type="region of interest" description="Disordered" evidence="1">
    <location>
        <begin position="987"/>
        <end position="1165"/>
    </location>
</feature>
<dbReference type="InterPro" id="IPR000156">
    <property type="entry name" value="Ran_bind_dom"/>
</dbReference>
<feature type="compositionally biased region" description="Polar residues" evidence="1">
    <location>
        <begin position="460"/>
        <end position="480"/>
    </location>
</feature>
<dbReference type="InterPro" id="IPR011993">
    <property type="entry name" value="PH-like_dom_sf"/>
</dbReference>
<proteinExistence type="predicted"/>
<evidence type="ECO:0000256" key="1">
    <source>
        <dbReference type="SAM" id="MobiDB-lite"/>
    </source>
</evidence>
<feature type="compositionally biased region" description="Low complexity" evidence="1">
    <location>
        <begin position="1322"/>
        <end position="1332"/>
    </location>
</feature>
<feature type="domain" description="RanBD1" evidence="2">
    <location>
        <begin position="1343"/>
        <end position="1484"/>
    </location>
</feature>
<dbReference type="HOGENOM" id="CLU_245248_0_0_1"/>
<feature type="compositionally biased region" description="Polar residues" evidence="1">
    <location>
        <begin position="260"/>
        <end position="288"/>
    </location>
</feature>
<feature type="region of interest" description="Disordered" evidence="1">
    <location>
        <begin position="769"/>
        <end position="906"/>
    </location>
</feature>
<dbReference type="CDD" id="cd13170">
    <property type="entry name" value="RanBD_NUP50"/>
    <property type="match status" value="1"/>
</dbReference>
<dbReference type="Proteomes" id="UP000054266">
    <property type="component" value="Unassembled WGS sequence"/>
</dbReference>
<feature type="compositionally biased region" description="Acidic residues" evidence="1">
    <location>
        <begin position="1013"/>
        <end position="1059"/>
    </location>
</feature>
<feature type="region of interest" description="Disordered" evidence="1">
    <location>
        <begin position="1"/>
        <end position="704"/>
    </location>
</feature>
<dbReference type="SMART" id="SM00160">
    <property type="entry name" value="RanBD"/>
    <property type="match status" value="1"/>
</dbReference>
<feature type="compositionally biased region" description="Low complexity" evidence="1">
    <location>
        <begin position="1144"/>
        <end position="1165"/>
    </location>
</feature>
<feature type="compositionally biased region" description="Polar residues" evidence="1">
    <location>
        <begin position="148"/>
        <end position="221"/>
    </location>
</feature>
<feature type="compositionally biased region" description="Polar residues" evidence="1">
    <location>
        <begin position="1224"/>
        <end position="1253"/>
    </location>
</feature>
<dbReference type="PANTHER" id="PTHR38697:SF1">
    <property type="entry name" value="NUCLEAR PORE COMPLEX PROTEIN SIMILAR TO S. CEREVISIAE NUP2 (EUROFUNG)"/>
    <property type="match status" value="1"/>
</dbReference>
<organism evidence="3 4">
    <name type="scientific">Phialophora macrospora</name>
    <dbReference type="NCBI Taxonomy" id="1851006"/>
    <lineage>
        <taxon>Eukaryota</taxon>
        <taxon>Fungi</taxon>
        <taxon>Dikarya</taxon>
        <taxon>Ascomycota</taxon>
        <taxon>Pezizomycotina</taxon>
        <taxon>Eurotiomycetes</taxon>
        <taxon>Chaetothyriomycetidae</taxon>
        <taxon>Chaetothyriales</taxon>
        <taxon>Herpotrichiellaceae</taxon>
        <taxon>Phialophora</taxon>
    </lineage>
</organism>
<dbReference type="Gene3D" id="2.30.29.30">
    <property type="entry name" value="Pleckstrin-homology domain (PH domain)/Phosphotyrosine-binding domain (PTB)"/>
    <property type="match status" value="1"/>
</dbReference>
<feature type="compositionally biased region" description="Basic and acidic residues" evidence="1">
    <location>
        <begin position="770"/>
        <end position="792"/>
    </location>
</feature>
<reference evidence="3 4" key="1">
    <citation type="submission" date="2015-01" db="EMBL/GenBank/DDBJ databases">
        <title>The Genome Sequence of Capronia semiimmersa CBS27337.</title>
        <authorList>
            <consortium name="The Broad Institute Genomics Platform"/>
            <person name="Cuomo C."/>
            <person name="de Hoog S."/>
            <person name="Gorbushina A."/>
            <person name="Stielow B."/>
            <person name="Teixiera M."/>
            <person name="Abouelleil A."/>
            <person name="Chapman S.B."/>
            <person name="Priest M."/>
            <person name="Young S.K."/>
            <person name="Wortman J."/>
            <person name="Nusbaum C."/>
            <person name="Birren B."/>
        </authorList>
    </citation>
    <scope>NUCLEOTIDE SEQUENCE [LARGE SCALE GENOMIC DNA]</scope>
    <source>
        <strain evidence="3 4">CBS 27337</strain>
    </source>
</reference>
<feature type="compositionally biased region" description="Low complexity" evidence="1">
    <location>
        <begin position="96"/>
        <end position="110"/>
    </location>
</feature>
<feature type="compositionally biased region" description="Polar residues" evidence="1">
    <location>
        <begin position="1270"/>
        <end position="1290"/>
    </location>
</feature>
<dbReference type="Pfam" id="PF00638">
    <property type="entry name" value="Ran_BP1"/>
    <property type="match status" value="1"/>
</dbReference>
<feature type="compositionally biased region" description="Basic and acidic residues" evidence="1">
    <location>
        <begin position="1093"/>
        <end position="1106"/>
    </location>
</feature>
<dbReference type="EMBL" id="KN846957">
    <property type="protein sequence ID" value="KIW70437.1"/>
    <property type="molecule type" value="Genomic_DNA"/>
</dbReference>
<dbReference type="PANTHER" id="PTHR38697">
    <property type="entry name" value="NUCLEAR PORE COMPLEX PROTEIN SIMILAR TO S. CEREVISIAE NUP2 (EUROFUNG)"/>
    <property type="match status" value="1"/>
</dbReference>
<feature type="compositionally biased region" description="Polar residues" evidence="1">
    <location>
        <begin position="117"/>
        <end position="129"/>
    </location>
</feature>
<feature type="compositionally biased region" description="Gly residues" evidence="1">
    <location>
        <begin position="1192"/>
        <end position="1203"/>
    </location>
</feature>
<feature type="compositionally biased region" description="Acidic residues" evidence="1">
    <location>
        <begin position="1066"/>
        <end position="1075"/>
    </location>
</feature>
<feature type="region of interest" description="Disordered" evidence="1">
    <location>
        <begin position="1322"/>
        <end position="1368"/>
    </location>
</feature>
<feature type="compositionally biased region" description="Low complexity" evidence="1">
    <location>
        <begin position="876"/>
        <end position="886"/>
    </location>
</feature>
<feature type="compositionally biased region" description="Basic and acidic residues" evidence="1">
    <location>
        <begin position="1113"/>
        <end position="1122"/>
    </location>
</feature>
<feature type="compositionally biased region" description="Basic and acidic residues" evidence="1">
    <location>
        <begin position="10"/>
        <end position="26"/>
    </location>
</feature>
<dbReference type="InterPro" id="IPR053074">
    <property type="entry name" value="NPC_Nucleoporin"/>
</dbReference>
<dbReference type="PROSITE" id="PS50196">
    <property type="entry name" value="RANBD1"/>
    <property type="match status" value="1"/>
</dbReference>
<evidence type="ECO:0000259" key="2">
    <source>
        <dbReference type="PROSITE" id="PS50196"/>
    </source>
</evidence>
<gene>
    <name evidence="3" type="ORF">PV04_02707</name>
</gene>
<evidence type="ECO:0000313" key="3">
    <source>
        <dbReference type="EMBL" id="KIW70437.1"/>
    </source>
</evidence>
<dbReference type="SUPFAM" id="SSF50729">
    <property type="entry name" value="PH domain-like"/>
    <property type="match status" value="1"/>
</dbReference>